<keyword evidence="1" id="KW-1133">Transmembrane helix</keyword>
<dbReference type="Proteomes" id="UP000039865">
    <property type="component" value="Unassembled WGS sequence"/>
</dbReference>
<evidence type="ECO:0000313" key="3">
    <source>
        <dbReference type="Proteomes" id="UP000039865"/>
    </source>
</evidence>
<name>A0A077ZXM7_STYLE</name>
<keyword evidence="1" id="KW-0472">Membrane</keyword>
<gene>
    <name evidence="2" type="primary">Contig15899.g16947</name>
    <name evidence="2" type="ORF">STYLEM_3653</name>
</gene>
<dbReference type="InParanoid" id="A0A077ZXM7"/>
<dbReference type="AlphaFoldDB" id="A0A077ZXM7"/>
<protein>
    <submittedName>
        <fullName evidence="2">Uncharacterized protein</fullName>
    </submittedName>
</protein>
<reference evidence="2 3" key="1">
    <citation type="submission" date="2014-06" db="EMBL/GenBank/DDBJ databases">
        <authorList>
            <person name="Swart Estienne"/>
        </authorList>
    </citation>
    <scope>NUCLEOTIDE SEQUENCE [LARGE SCALE GENOMIC DNA]</scope>
    <source>
        <strain evidence="2 3">130c</strain>
    </source>
</reference>
<evidence type="ECO:0000256" key="1">
    <source>
        <dbReference type="SAM" id="Phobius"/>
    </source>
</evidence>
<evidence type="ECO:0000313" key="2">
    <source>
        <dbReference type="EMBL" id="CDW74671.1"/>
    </source>
</evidence>
<feature type="transmembrane region" description="Helical" evidence="1">
    <location>
        <begin position="14"/>
        <end position="33"/>
    </location>
</feature>
<proteinExistence type="predicted"/>
<dbReference type="OrthoDB" id="318135at2759"/>
<sequence>MSFKLNPLSALGRLGYAGHLLFYPLVGAFYVYVVSPKLDERSKAAEQKEWDMMPKAKKVDPDLFNPFSPIPYHNNLELKYAFAHINMHNHLNSNQINPQTYVWKSYHNSYDHNNKNAYQYNWTSVHGAIDSNAHAHH</sequence>
<accession>A0A077ZXM7</accession>
<keyword evidence="3" id="KW-1185">Reference proteome</keyword>
<organism evidence="2 3">
    <name type="scientific">Stylonychia lemnae</name>
    <name type="common">Ciliate</name>
    <dbReference type="NCBI Taxonomy" id="5949"/>
    <lineage>
        <taxon>Eukaryota</taxon>
        <taxon>Sar</taxon>
        <taxon>Alveolata</taxon>
        <taxon>Ciliophora</taxon>
        <taxon>Intramacronucleata</taxon>
        <taxon>Spirotrichea</taxon>
        <taxon>Stichotrichia</taxon>
        <taxon>Sporadotrichida</taxon>
        <taxon>Oxytrichidae</taxon>
        <taxon>Stylonychinae</taxon>
        <taxon>Stylonychia</taxon>
    </lineage>
</organism>
<keyword evidence="1" id="KW-0812">Transmembrane</keyword>
<dbReference type="EMBL" id="CCKQ01003543">
    <property type="protein sequence ID" value="CDW74671.1"/>
    <property type="molecule type" value="Genomic_DNA"/>
</dbReference>